<organism evidence="5 6">
    <name type="scientific">Emiliania huxleyi (strain CCMP1516)</name>
    <dbReference type="NCBI Taxonomy" id="280463"/>
    <lineage>
        <taxon>Eukaryota</taxon>
        <taxon>Haptista</taxon>
        <taxon>Haptophyta</taxon>
        <taxon>Prymnesiophyceae</taxon>
        <taxon>Isochrysidales</taxon>
        <taxon>Noelaerhabdaceae</taxon>
        <taxon>Emiliania</taxon>
    </lineage>
</organism>
<evidence type="ECO:0000256" key="1">
    <source>
        <dbReference type="ARBA" id="ARBA00022737"/>
    </source>
</evidence>
<dbReference type="PANTHER" id="PTHR24171">
    <property type="entry name" value="ANKYRIN REPEAT DOMAIN-CONTAINING PROTEIN 39-RELATED"/>
    <property type="match status" value="1"/>
</dbReference>
<feature type="repeat" description="ANK" evidence="3">
    <location>
        <begin position="358"/>
        <end position="390"/>
    </location>
</feature>
<dbReference type="eggNOG" id="KOG0504">
    <property type="taxonomic scope" value="Eukaryota"/>
</dbReference>
<dbReference type="PROSITE" id="PS50297">
    <property type="entry name" value="ANK_REP_REGION"/>
    <property type="match status" value="2"/>
</dbReference>
<feature type="region of interest" description="Disordered" evidence="4">
    <location>
        <begin position="463"/>
        <end position="514"/>
    </location>
</feature>
<evidence type="ECO:0000313" key="6">
    <source>
        <dbReference type="Proteomes" id="UP000013827"/>
    </source>
</evidence>
<dbReference type="Proteomes" id="UP000013827">
    <property type="component" value="Unassembled WGS sequence"/>
</dbReference>
<dbReference type="STRING" id="2903.R1BI59"/>
<reference evidence="5" key="2">
    <citation type="submission" date="2024-10" db="UniProtKB">
        <authorList>
            <consortium name="EnsemblProtists"/>
        </authorList>
    </citation>
    <scope>IDENTIFICATION</scope>
</reference>
<dbReference type="PROSITE" id="PS50088">
    <property type="entry name" value="ANK_REPEAT"/>
    <property type="match status" value="2"/>
</dbReference>
<dbReference type="AlphaFoldDB" id="A0A0D3ICU2"/>
<feature type="repeat" description="ANK" evidence="3">
    <location>
        <begin position="325"/>
        <end position="357"/>
    </location>
</feature>
<dbReference type="Gene3D" id="1.25.40.20">
    <property type="entry name" value="Ankyrin repeat-containing domain"/>
    <property type="match status" value="1"/>
</dbReference>
<dbReference type="Pfam" id="PF12796">
    <property type="entry name" value="Ank_2"/>
    <property type="match status" value="1"/>
</dbReference>
<proteinExistence type="predicted"/>
<keyword evidence="1" id="KW-0677">Repeat</keyword>
<dbReference type="HOGENOM" id="CLU_530465_0_0_1"/>
<keyword evidence="6" id="KW-1185">Reference proteome</keyword>
<dbReference type="SUPFAM" id="SSF48403">
    <property type="entry name" value="Ankyrin repeat"/>
    <property type="match status" value="1"/>
</dbReference>
<keyword evidence="2 3" id="KW-0040">ANK repeat</keyword>
<dbReference type="InterPro" id="IPR036770">
    <property type="entry name" value="Ankyrin_rpt-contain_sf"/>
</dbReference>
<dbReference type="SMART" id="SM00248">
    <property type="entry name" value="ANK"/>
    <property type="match status" value="2"/>
</dbReference>
<dbReference type="GeneID" id="17255220"/>
<dbReference type="KEGG" id="ehx:EMIHUDRAFT_216921"/>
<accession>A0A0D3ICU2</accession>
<dbReference type="InterPro" id="IPR002110">
    <property type="entry name" value="Ankyrin_rpt"/>
</dbReference>
<dbReference type="PaxDb" id="2903-EOD09077"/>
<protein>
    <submittedName>
        <fullName evidence="5">Uncharacterized protein</fullName>
    </submittedName>
</protein>
<sequence>MERLVSNTSNSRLSRRSNEAVVEPSVEASVELSDTAACGSNGGVTVRHLKSLLARADLTWTTAQFVKRVVKPLTEGRECRYVDLPAVRGESGVVGKADAFASHCWQGSFADLVAAIAYVLDEDQRVWVDALAVNQHPHTPQHKSDVKRFAETAGPERPRPIRPASLSVAAMSADDARAGKIKLVPPAERKRCAFWRVWCLVELAAALAENKPVVMLVGSRQPSGEFEPDPRMLDVALILDAMLPQILGLADRVQAPLQSTPSASPPFSPSCCASQAVRAVNALAKGALTGAMRCMRRPEILRAALGRTAPLLARSSADADRRDEMGQTALMNAAQGGHCEVVELLLAAGASVRLKKEDGFDALLLAANGSHADAVDSLLLAGADPSSRDSRGRTAADMIAEQQRLRGPTRAMSDKNKWFMPLDEPSADKARHPSGRRLRPPSIGRTPTSVFERMYTSFQRLSSDLPFSEPSDGGSDGIASPSVSLACSRGASTEPRAGRGPSVRAAADAQTDRF</sequence>
<evidence type="ECO:0000256" key="3">
    <source>
        <dbReference type="PROSITE-ProRule" id="PRU00023"/>
    </source>
</evidence>
<evidence type="ECO:0000256" key="2">
    <source>
        <dbReference type="ARBA" id="ARBA00023043"/>
    </source>
</evidence>
<feature type="region of interest" description="Disordered" evidence="4">
    <location>
        <begin position="419"/>
        <end position="447"/>
    </location>
</feature>
<dbReference type="RefSeq" id="XP_005761506.1">
    <property type="nucleotide sequence ID" value="XM_005761449.1"/>
</dbReference>
<evidence type="ECO:0000256" key="4">
    <source>
        <dbReference type="SAM" id="MobiDB-lite"/>
    </source>
</evidence>
<reference evidence="6" key="1">
    <citation type="journal article" date="2013" name="Nature">
        <title>Pan genome of the phytoplankton Emiliania underpins its global distribution.</title>
        <authorList>
            <person name="Read B.A."/>
            <person name="Kegel J."/>
            <person name="Klute M.J."/>
            <person name="Kuo A."/>
            <person name="Lefebvre S.C."/>
            <person name="Maumus F."/>
            <person name="Mayer C."/>
            <person name="Miller J."/>
            <person name="Monier A."/>
            <person name="Salamov A."/>
            <person name="Young J."/>
            <person name="Aguilar M."/>
            <person name="Claverie J.M."/>
            <person name="Frickenhaus S."/>
            <person name="Gonzalez K."/>
            <person name="Herman E.K."/>
            <person name="Lin Y.C."/>
            <person name="Napier J."/>
            <person name="Ogata H."/>
            <person name="Sarno A.F."/>
            <person name="Shmutz J."/>
            <person name="Schroeder D."/>
            <person name="de Vargas C."/>
            <person name="Verret F."/>
            <person name="von Dassow P."/>
            <person name="Valentin K."/>
            <person name="Van de Peer Y."/>
            <person name="Wheeler G."/>
            <person name="Dacks J.B."/>
            <person name="Delwiche C.F."/>
            <person name="Dyhrman S.T."/>
            <person name="Glockner G."/>
            <person name="John U."/>
            <person name="Richards T."/>
            <person name="Worden A.Z."/>
            <person name="Zhang X."/>
            <person name="Grigoriev I.V."/>
            <person name="Allen A.E."/>
            <person name="Bidle K."/>
            <person name="Borodovsky M."/>
            <person name="Bowler C."/>
            <person name="Brownlee C."/>
            <person name="Cock J.M."/>
            <person name="Elias M."/>
            <person name="Gladyshev V.N."/>
            <person name="Groth M."/>
            <person name="Guda C."/>
            <person name="Hadaegh A."/>
            <person name="Iglesias-Rodriguez M.D."/>
            <person name="Jenkins J."/>
            <person name="Jones B.M."/>
            <person name="Lawson T."/>
            <person name="Leese F."/>
            <person name="Lindquist E."/>
            <person name="Lobanov A."/>
            <person name="Lomsadze A."/>
            <person name="Malik S.B."/>
            <person name="Marsh M.E."/>
            <person name="Mackinder L."/>
            <person name="Mock T."/>
            <person name="Mueller-Roeber B."/>
            <person name="Pagarete A."/>
            <person name="Parker M."/>
            <person name="Probert I."/>
            <person name="Quesneville H."/>
            <person name="Raines C."/>
            <person name="Rensing S.A."/>
            <person name="Riano-Pachon D.M."/>
            <person name="Richier S."/>
            <person name="Rokitta S."/>
            <person name="Shiraiwa Y."/>
            <person name="Soanes D.M."/>
            <person name="van der Giezen M."/>
            <person name="Wahlund T.M."/>
            <person name="Williams B."/>
            <person name="Wilson W."/>
            <person name="Wolfe G."/>
            <person name="Wurch L.L."/>
        </authorList>
    </citation>
    <scope>NUCLEOTIDE SEQUENCE</scope>
</reference>
<evidence type="ECO:0000313" key="5">
    <source>
        <dbReference type="EnsemblProtists" id="EOD09077"/>
    </source>
</evidence>
<name>A0A0D3ICU2_EMIH1</name>
<dbReference type="EnsemblProtists" id="EOD09077">
    <property type="protein sequence ID" value="EOD09077"/>
    <property type="gene ID" value="EMIHUDRAFT_216921"/>
</dbReference>